<evidence type="ECO:0000313" key="3">
    <source>
        <dbReference type="Proteomes" id="UP000249799"/>
    </source>
</evidence>
<dbReference type="EMBL" id="CP030032">
    <property type="protein sequence ID" value="AWV88424.1"/>
    <property type="molecule type" value="Genomic_DNA"/>
</dbReference>
<evidence type="ECO:0000256" key="1">
    <source>
        <dbReference type="SAM" id="MobiDB-lite"/>
    </source>
</evidence>
<evidence type="ECO:0000313" key="2">
    <source>
        <dbReference type="EMBL" id="AWV88424.1"/>
    </source>
</evidence>
<reference evidence="2 3" key="1">
    <citation type="submission" date="2018-06" db="EMBL/GenBank/DDBJ databases">
        <title>Lujinxingia sediminis gen. nov. sp. nov., a new facultative anaerobic member of the class Deltaproteobacteria, and proposal of Lujinxingaceae fam. nov.</title>
        <authorList>
            <person name="Guo L.-Y."/>
            <person name="Li C.-M."/>
            <person name="Wang S."/>
            <person name="Du Z.-J."/>
        </authorList>
    </citation>
    <scope>NUCLEOTIDE SEQUENCE [LARGE SCALE GENOMIC DNA]</scope>
    <source>
        <strain evidence="2 3">FA350</strain>
    </source>
</reference>
<proteinExistence type="predicted"/>
<keyword evidence="3" id="KW-1185">Reference proteome</keyword>
<dbReference type="AlphaFoldDB" id="A0A2Z4FI42"/>
<dbReference type="KEGG" id="bsed:DN745_03305"/>
<organism evidence="2 3">
    <name type="scientific">Bradymonas sediminis</name>
    <dbReference type="NCBI Taxonomy" id="1548548"/>
    <lineage>
        <taxon>Bacteria</taxon>
        <taxon>Deltaproteobacteria</taxon>
        <taxon>Bradymonadales</taxon>
        <taxon>Bradymonadaceae</taxon>
        <taxon>Bradymonas</taxon>
    </lineage>
</organism>
<gene>
    <name evidence="2" type="ORF">DN745_03305</name>
</gene>
<sequence>MNDAGLLLEETNMDPISGQMAAQMSEQASKISEHPEAMGGADAAKSSSFEDVFSQVQAREVEASAPIEAVAEVAPTEGPASTRLRDFIDGVQSDETTLDKLMTKSMSGAEMSSQDLLQMQALIYNYSQKIELATKAVSNAGSGIKQIMNTQV</sequence>
<protein>
    <recommendedName>
        <fullName evidence="4">EscI/YscI/HrpB family type III secretion system inner rod protein</fullName>
    </recommendedName>
</protein>
<dbReference type="Proteomes" id="UP000249799">
    <property type="component" value="Chromosome"/>
</dbReference>
<feature type="region of interest" description="Disordered" evidence="1">
    <location>
        <begin position="25"/>
        <end position="46"/>
    </location>
</feature>
<dbReference type="OrthoDB" id="5382454at2"/>
<dbReference type="RefSeq" id="WP_111332156.1">
    <property type="nucleotide sequence ID" value="NZ_CP030032.1"/>
</dbReference>
<evidence type="ECO:0008006" key="4">
    <source>
        <dbReference type="Google" id="ProtNLM"/>
    </source>
</evidence>
<accession>A0A2Z4FI42</accession>
<name>A0A2Z4FI42_9DELT</name>